<dbReference type="PANTHER" id="PTHR13593:SF140">
    <property type="entry name" value="PLC-LIKE PHOSPHODIESTERASE"/>
    <property type="match status" value="1"/>
</dbReference>
<dbReference type="Gene3D" id="3.20.20.190">
    <property type="entry name" value="Phosphatidylinositol (PI) phosphodiesterase"/>
    <property type="match status" value="1"/>
</dbReference>
<gene>
    <name evidence="1" type="ORF">BCR34DRAFT_628815</name>
</gene>
<sequence>MVVAHNSPFVVPHNAASNQVFQLIKQLDDGIRGLGPLEDYLRTVVSWLESHPYEVIAIMMGNDARVNPTNYIQPITGSGMLPYLFTPSRADLTLEEWPTLAEMIIENKRVVLYLDYLANQTAVPWLLDQFVYQWQTPFSPTDPHFPCTEQHPPNQAEDVSRNRMYMLGRGLDIAMTLSGMSILIPAYSLLDKVNAVSGNGSLGRNVEYCTAMWGRPPKWLLVDYYNFGNFNGSVFEVAAQANIVLRAVLQLACRFLKLDL</sequence>
<dbReference type="Proteomes" id="UP000193144">
    <property type="component" value="Unassembled WGS sequence"/>
</dbReference>
<evidence type="ECO:0000313" key="2">
    <source>
        <dbReference type="Proteomes" id="UP000193144"/>
    </source>
</evidence>
<dbReference type="GO" id="GO:0008081">
    <property type="term" value="F:phosphoric diester hydrolase activity"/>
    <property type="evidence" value="ECO:0007669"/>
    <property type="project" value="InterPro"/>
</dbReference>
<dbReference type="PANTHER" id="PTHR13593">
    <property type="match status" value="1"/>
</dbReference>
<comment type="caution">
    <text evidence="1">The sequence shown here is derived from an EMBL/GenBank/DDBJ whole genome shotgun (WGS) entry which is preliminary data.</text>
</comment>
<dbReference type="OrthoDB" id="7984201at2759"/>
<dbReference type="SUPFAM" id="SSF51695">
    <property type="entry name" value="PLC-like phosphodiesterases"/>
    <property type="match status" value="1"/>
</dbReference>
<dbReference type="InterPro" id="IPR017946">
    <property type="entry name" value="PLC-like_Pdiesterase_TIM-brl"/>
</dbReference>
<proteinExistence type="predicted"/>
<dbReference type="EMBL" id="MCFA01000255">
    <property type="protein sequence ID" value="ORX96506.1"/>
    <property type="molecule type" value="Genomic_DNA"/>
</dbReference>
<dbReference type="AlphaFoldDB" id="A0A1Y1YFM6"/>
<evidence type="ECO:0000313" key="1">
    <source>
        <dbReference type="EMBL" id="ORX96506.1"/>
    </source>
</evidence>
<dbReference type="GO" id="GO:0006629">
    <property type="term" value="P:lipid metabolic process"/>
    <property type="evidence" value="ECO:0007669"/>
    <property type="project" value="InterPro"/>
</dbReference>
<accession>A0A1Y1YFM6</accession>
<protein>
    <submittedName>
        <fullName evidence="1">PLC-like phosphodiesterase</fullName>
    </submittedName>
</protein>
<name>A0A1Y1YFM6_9PLEO</name>
<dbReference type="STRING" id="1231657.A0A1Y1YFM6"/>
<dbReference type="InterPro" id="IPR051057">
    <property type="entry name" value="PI-PLC_domain"/>
</dbReference>
<keyword evidence="2" id="KW-1185">Reference proteome</keyword>
<reference evidence="1 2" key="1">
    <citation type="submission" date="2016-07" db="EMBL/GenBank/DDBJ databases">
        <title>Pervasive Adenine N6-methylation of Active Genes in Fungi.</title>
        <authorList>
            <consortium name="DOE Joint Genome Institute"/>
            <person name="Mondo S.J."/>
            <person name="Dannebaum R.O."/>
            <person name="Kuo R.C."/>
            <person name="Labutti K."/>
            <person name="Haridas S."/>
            <person name="Kuo A."/>
            <person name="Salamov A."/>
            <person name="Ahrendt S.R."/>
            <person name="Lipzen A."/>
            <person name="Sullivan W."/>
            <person name="Andreopoulos W.B."/>
            <person name="Clum A."/>
            <person name="Lindquist E."/>
            <person name="Daum C."/>
            <person name="Ramamoorthy G.K."/>
            <person name="Gryganskyi A."/>
            <person name="Culley D."/>
            <person name="Magnuson J.K."/>
            <person name="James T.Y."/>
            <person name="O'Malley M.A."/>
            <person name="Stajich J.E."/>
            <person name="Spatafora J.W."/>
            <person name="Visel A."/>
            <person name="Grigoriev I.V."/>
        </authorList>
    </citation>
    <scope>NUCLEOTIDE SEQUENCE [LARGE SCALE GENOMIC DNA]</scope>
    <source>
        <strain evidence="1 2">CBS 115471</strain>
    </source>
</reference>
<dbReference type="Pfam" id="PF26146">
    <property type="entry name" value="PI-PLC_X"/>
    <property type="match status" value="1"/>
</dbReference>
<organism evidence="1 2">
    <name type="scientific">Clohesyomyces aquaticus</name>
    <dbReference type="NCBI Taxonomy" id="1231657"/>
    <lineage>
        <taxon>Eukaryota</taxon>
        <taxon>Fungi</taxon>
        <taxon>Dikarya</taxon>
        <taxon>Ascomycota</taxon>
        <taxon>Pezizomycotina</taxon>
        <taxon>Dothideomycetes</taxon>
        <taxon>Pleosporomycetidae</taxon>
        <taxon>Pleosporales</taxon>
        <taxon>Lindgomycetaceae</taxon>
        <taxon>Clohesyomyces</taxon>
    </lineage>
</organism>